<comment type="subcellular location">
    <subcellularLocation>
        <location evidence="1">Cell projection</location>
    </subcellularLocation>
    <subcellularLocation>
        <location evidence="2">Cytoplasm</location>
    </subcellularLocation>
</comment>
<dbReference type="GeneTree" id="ENSGT00950000182852"/>
<dbReference type="Proteomes" id="UP000694580">
    <property type="component" value="Chromosome 12"/>
</dbReference>
<gene>
    <name evidence="9" type="primary">cttnbp2nla</name>
</gene>
<dbReference type="Ensembl" id="ENSDCDT00010049946.1">
    <property type="protein sequence ID" value="ENSDCDP00010040122.1"/>
    <property type="gene ID" value="ENSDCDG00010025653.1"/>
</dbReference>
<feature type="region of interest" description="Disordered" evidence="7">
    <location>
        <begin position="436"/>
        <end position="514"/>
    </location>
</feature>
<keyword evidence="5" id="KW-0175">Coiled coil</keyword>
<keyword evidence="3" id="KW-0963">Cytoplasm</keyword>
<keyword evidence="6" id="KW-0966">Cell projection</keyword>
<evidence type="ECO:0000256" key="6">
    <source>
        <dbReference type="ARBA" id="ARBA00023273"/>
    </source>
</evidence>
<feature type="domain" description="Cortactin-binding protein-2 N-terminal" evidence="8">
    <location>
        <begin position="5"/>
        <end position="210"/>
    </location>
</feature>
<feature type="region of interest" description="Disordered" evidence="7">
    <location>
        <begin position="296"/>
        <end position="348"/>
    </location>
</feature>
<dbReference type="Pfam" id="PF09727">
    <property type="entry name" value="CortBP2"/>
    <property type="match status" value="1"/>
</dbReference>
<evidence type="ECO:0000259" key="8">
    <source>
        <dbReference type="Pfam" id="PF09727"/>
    </source>
</evidence>
<sequence length="544" mass="60223">MSVEKLSKAELLMLFSMLEGELEARDLVIEALRVTLTGDLGSWFLFEWKRTCAQRRDIYVRERYGKYSLSDPFLALQRDGDVLKGPGLGSTVGETAARPDPLTVLKLVVGHCRSLQEKMVAQLAAAESRHRRVIADLEEEKRRHAEDTAEGDDVTCILEKERERLLQQLEFERGQLRRGEREQKCLQEQLEEERAQHKQLSATLSRECKRASGRVQEEAQRAAEAARRLERERGATQALRAELEAEERRALRTEARMEEQLAEFDTEREQLHARLRKQEAQNRELQRELERLRGDLAALRRRGEGREEETPSSGQTEMDEWTSEPQTRENGFDTLAIGSPGPSSLTASPFSSPILAKRLANLNSASLQASYQAGINQRFHAARHKFQGHLDPEAQGNTSPQSPCDLSPCATPSPETSPARHLARSAVTQALSRFAVQQPPPGRPPASPNSSPFGTDYRSLAPNSPSTLRVSGAPSPGIRSPTVPRSDRGNPPPIPPKKPGLGQAPASPAPVARASHFPELSASCGLTSNQESVKELDMVVSSSG</sequence>
<protein>
    <recommendedName>
        <fullName evidence="8">Cortactin-binding protein-2 N-terminal domain-containing protein</fullName>
    </recommendedName>
</protein>
<name>A0AAY4D3P8_9TELE</name>
<organism evidence="9 10">
    <name type="scientific">Denticeps clupeoides</name>
    <name type="common">denticle herring</name>
    <dbReference type="NCBI Taxonomy" id="299321"/>
    <lineage>
        <taxon>Eukaryota</taxon>
        <taxon>Metazoa</taxon>
        <taxon>Chordata</taxon>
        <taxon>Craniata</taxon>
        <taxon>Vertebrata</taxon>
        <taxon>Euteleostomi</taxon>
        <taxon>Actinopterygii</taxon>
        <taxon>Neopterygii</taxon>
        <taxon>Teleostei</taxon>
        <taxon>Clupei</taxon>
        <taxon>Clupeiformes</taxon>
        <taxon>Denticipitoidei</taxon>
        <taxon>Denticipitidae</taxon>
        <taxon>Denticeps</taxon>
    </lineage>
</organism>
<keyword evidence="4" id="KW-0597">Phosphoprotein</keyword>
<feature type="compositionally biased region" description="Pro residues" evidence="7">
    <location>
        <begin position="438"/>
        <end position="447"/>
    </location>
</feature>
<dbReference type="InterPro" id="IPR050719">
    <property type="entry name" value="Cortactin-Actin_Reg"/>
</dbReference>
<dbReference type="PANTHER" id="PTHR23166:SF9">
    <property type="entry name" value="CTTNBP2 N-TERMINAL-LIKE PROTEIN"/>
    <property type="match status" value="1"/>
</dbReference>
<dbReference type="GO" id="GO:0005737">
    <property type="term" value="C:cytoplasm"/>
    <property type="evidence" value="ECO:0007669"/>
    <property type="project" value="UniProtKB-SubCell"/>
</dbReference>
<reference evidence="9" key="2">
    <citation type="submission" date="2025-08" db="UniProtKB">
        <authorList>
            <consortium name="Ensembl"/>
        </authorList>
    </citation>
    <scope>IDENTIFICATION</scope>
</reference>
<feature type="compositionally biased region" description="Low complexity" evidence="7">
    <location>
        <begin position="504"/>
        <end position="514"/>
    </location>
</feature>
<accession>A0AAY4D3P8</accession>
<evidence type="ECO:0000313" key="10">
    <source>
        <dbReference type="Proteomes" id="UP000694580"/>
    </source>
</evidence>
<evidence type="ECO:0000313" key="9">
    <source>
        <dbReference type="Ensembl" id="ENSDCDP00010040122.1"/>
    </source>
</evidence>
<reference evidence="9" key="3">
    <citation type="submission" date="2025-09" db="UniProtKB">
        <authorList>
            <consortium name="Ensembl"/>
        </authorList>
    </citation>
    <scope>IDENTIFICATION</scope>
</reference>
<dbReference type="AlphaFoldDB" id="A0AAY4D3P8"/>
<evidence type="ECO:0000256" key="5">
    <source>
        <dbReference type="ARBA" id="ARBA00023054"/>
    </source>
</evidence>
<evidence type="ECO:0000256" key="7">
    <source>
        <dbReference type="SAM" id="MobiDB-lite"/>
    </source>
</evidence>
<evidence type="ECO:0000256" key="3">
    <source>
        <dbReference type="ARBA" id="ARBA00022490"/>
    </source>
</evidence>
<feature type="region of interest" description="Disordered" evidence="7">
    <location>
        <begin position="390"/>
        <end position="423"/>
    </location>
</feature>
<proteinExistence type="predicted"/>
<evidence type="ECO:0000256" key="1">
    <source>
        <dbReference type="ARBA" id="ARBA00004316"/>
    </source>
</evidence>
<dbReference type="InterPro" id="IPR019131">
    <property type="entry name" value="Cortactin-binding_p2_N"/>
</dbReference>
<dbReference type="PANTHER" id="PTHR23166">
    <property type="entry name" value="FILAMIN/GPBP-INTERACTING PROTEIN"/>
    <property type="match status" value="1"/>
</dbReference>
<dbReference type="GO" id="GO:0042995">
    <property type="term" value="C:cell projection"/>
    <property type="evidence" value="ECO:0007669"/>
    <property type="project" value="UniProtKB-SubCell"/>
</dbReference>
<feature type="compositionally biased region" description="Polar residues" evidence="7">
    <location>
        <begin position="395"/>
        <end position="404"/>
    </location>
</feature>
<evidence type="ECO:0000256" key="2">
    <source>
        <dbReference type="ARBA" id="ARBA00004496"/>
    </source>
</evidence>
<evidence type="ECO:0000256" key="4">
    <source>
        <dbReference type="ARBA" id="ARBA00022553"/>
    </source>
</evidence>
<reference evidence="9 10" key="1">
    <citation type="submission" date="2020-06" db="EMBL/GenBank/DDBJ databases">
        <authorList>
            <consortium name="Wellcome Sanger Institute Data Sharing"/>
        </authorList>
    </citation>
    <scope>NUCLEOTIDE SEQUENCE [LARGE SCALE GENOMIC DNA]</scope>
</reference>
<keyword evidence="10" id="KW-1185">Reference proteome</keyword>